<evidence type="ECO:0000313" key="1">
    <source>
        <dbReference type="EMBL" id="MDG6894955.1"/>
    </source>
</evidence>
<reference evidence="1" key="1">
    <citation type="submission" date="2016-03" db="EMBL/GenBank/DDBJ databases">
        <title>Co-evolution between Pasteurellaceae and their hosts.</title>
        <authorList>
            <person name="Hansen M.J."/>
            <person name="Bojesen A.M."/>
            <person name="Planet P."/>
        </authorList>
    </citation>
    <scope>NUCLEOTIDE SEQUENCE</scope>
    <source>
        <strain evidence="1">146/S8/89</strain>
    </source>
</reference>
<dbReference type="Proteomes" id="UP001155500">
    <property type="component" value="Unassembled WGS sequence"/>
</dbReference>
<proteinExistence type="predicted"/>
<evidence type="ECO:0000313" key="2">
    <source>
        <dbReference type="Proteomes" id="UP001155500"/>
    </source>
</evidence>
<protein>
    <submittedName>
        <fullName evidence="1">Uncharacterized protein</fullName>
    </submittedName>
</protein>
<dbReference type="AlphaFoldDB" id="A0A9X4PGW3"/>
<organism evidence="1 2">
    <name type="scientific">Volucribacter amazonae</name>
    <dbReference type="NCBI Taxonomy" id="256731"/>
    <lineage>
        <taxon>Bacteria</taxon>
        <taxon>Pseudomonadati</taxon>
        <taxon>Pseudomonadota</taxon>
        <taxon>Gammaproteobacteria</taxon>
        <taxon>Pasteurellales</taxon>
        <taxon>Pasteurellaceae</taxon>
        <taxon>Volucribacter</taxon>
    </lineage>
</organism>
<keyword evidence="2" id="KW-1185">Reference proteome</keyword>
<accession>A0A9X4PGW3</accession>
<comment type="caution">
    <text evidence="1">The sequence shown here is derived from an EMBL/GenBank/DDBJ whole genome shotgun (WGS) entry which is preliminary data.</text>
</comment>
<dbReference type="EMBL" id="LWID01000001">
    <property type="protein sequence ID" value="MDG6894955.1"/>
    <property type="molecule type" value="Genomic_DNA"/>
</dbReference>
<sequence>MVDAGLATLVDVVTAEAYSQFENKWLEQHQNNEDFSDIYSDFFEELFEQNTEQHPQFNQDSWLFFTIPDTDLIVPMVSSGWGDGYYPVYFGYDAQGEVCEVLVDFLLFEEEDDVWIDHYR</sequence>
<name>A0A9X4PGW3_9PAST</name>
<dbReference type="InterPro" id="IPR025335">
    <property type="entry name" value="DUF4241"/>
</dbReference>
<gene>
    <name evidence="1" type="ORF">A6A20_04775</name>
</gene>
<dbReference type="Pfam" id="PF14025">
    <property type="entry name" value="DUF4241"/>
    <property type="match status" value="1"/>
</dbReference>